<evidence type="ECO:0000313" key="2">
    <source>
        <dbReference type="EMBL" id="QHU17547.1"/>
    </source>
</evidence>
<evidence type="ECO:0000256" key="1">
    <source>
        <dbReference type="SAM" id="Phobius"/>
    </source>
</evidence>
<sequence length="51" mass="5861">MFHTLFMYVYIPTMFRSSKYAKKKTNSSCKHTIILASGLILLFICLCLIVA</sequence>
<keyword evidence="1" id="KW-1133">Transmembrane helix</keyword>
<keyword evidence="1" id="KW-0812">Transmembrane</keyword>
<keyword evidence="1" id="KW-0472">Membrane</keyword>
<feature type="transmembrane region" description="Helical" evidence="1">
    <location>
        <begin position="32"/>
        <end position="50"/>
    </location>
</feature>
<name>A0A6C0KLA9_9ZZZZ</name>
<dbReference type="EMBL" id="MN740916">
    <property type="protein sequence ID" value="QHU17547.1"/>
    <property type="molecule type" value="Genomic_DNA"/>
</dbReference>
<reference evidence="2" key="1">
    <citation type="journal article" date="2020" name="Nature">
        <title>Giant virus diversity and host interactions through global metagenomics.</title>
        <authorList>
            <person name="Schulz F."/>
            <person name="Roux S."/>
            <person name="Paez-Espino D."/>
            <person name="Jungbluth S."/>
            <person name="Walsh D.A."/>
            <person name="Denef V.J."/>
            <person name="McMahon K.D."/>
            <person name="Konstantinidis K.T."/>
            <person name="Eloe-Fadrosh E.A."/>
            <person name="Kyrpides N.C."/>
            <person name="Woyke T."/>
        </authorList>
    </citation>
    <scope>NUCLEOTIDE SEQUENCE</scope>
    <source>
        <strain evidence="2">GVMAG-S-3300012919-55</strain>
    </source>
</reference>
<organism evidence="2">
    <name type="scientific">viral metagenome</name>
    <dbReference type="NCBI Taxonomy" id="1070528"/>
    <lineage>
        <taxon>unclassified sequences</taxon>
        <taxon>metagenomes</taxon>
        <taxon>organismal metagenomes</taxon>
    </lineage>
</organism>
<protein>
    <submittedName>
        <fullName evidence="2">Uncharacterized protein</fullName>
    </submittedName>
</protein>
<accession>A0A6C0KLA9</accession>
<dbReference type="AlphaFoldDB" id="A0A6C0KLA9"/>
<proteinExistence type="predicted"/>